<sequence>MSHPTPFSPTSIGGQRAALLVAWAAIAPALLSGCGLGLAGGASAASGGGDGGGDLEQVSLLISESTPKLSRTPLTEPTTSPAMLPDGTLVAEPGEKITLMFSGAIDQSLTPADFRVQIKRPMEAFVDVPIERVSYPSSRSLDLELADQTVHNSVYRVLASRLRSAAGLAITGGSTTYFLVRDGKWADPELITSGTDEIGGVTVTPDLNLYATLEGSYFQASSNGIFWFHSLLSSRFGGPWQFPITINTRLSAGSEYGVQPQTGRLDFTDELGWFRIAEGDPNEGRADAFRMILRAPVGYLTPMDGLQFGDPVMITSQADSKGRIDLPRAGVSDELGGPHFSFNPALVSKHHDLGAAFWALSEPTDVTPSRNEFEHQKVYANSTSVAPYTAGGVIQWHDWDPATRLSADGENHNSWPVVTETPDGGAIAMWWSAATTVGLFDELVDRYWIAEWIPGAGWQPTVDVTPSGESGNLPALTDIKVVRRGVGASATDHVVVFTRRAGQPSARQLDLASFSWTAPMAPSPTVPGGTPYTVYQTPVWDDYVARDANQTIGYGFQLRPRVGRMTPQARSTGGNAFLVQWVERLDPNMASDTRLVVAEYRADEALPWGPPEDLSGVSVIDTDDPENSFVNLTVDQNGWATLFVRQVDAANGLGRIYAKRTNLPSNGVSGLSNQTIPGEPITPEGFDASFPSISNVHPSGALAVSWQFRLDANEKRPLGAAAARFR</sequence>
<dbReference type="Proteomes" id="UP000320390">
    <property type="component" value="Chromosome"/>
</dbReference>
<dbReference type="EMBL" id="CP036434">
    <property type="protein sequence ID" value="QDV04587.1"/>
    <property type="molecule type" value="Genomic_DNA"/>
</dbReference>
<name>A0A518EKG8_9BACT</name>
<reference evidence="1 2" key="1">
    <citation type="submission" date="2019-02" db="EMBL/GenBank/DDBJ databases">
        <title>Deep-cultivation of Planctomycetes and their phenomic and genomic characterization uncovers novel biology.</title>
        <authorList>
            <person name="Wiegand S."/>
            <person name="Jogler M."/>
            <person name="Boedeker C."/>
            <person name="Pinto D."/>
            <person name="Vollmers J."/>
            <person name="Rivas-Marin E."/>
            <person name="Kohn T."/>
            <person name="Peeters S.H."/>
            <person name="Heuer A."/>
            <person name="Rast P."/>
            <person name="Oberbeckmann S."/>
            <person name="Bunk B."/>
            <person name="Jeske O."/>
            <person name="Meyerdierks A."/>
            <person name="Storesund J.E."/>
            <person name="Kallscheuer N."/>
            <person name="Luecker S."/>
            <person name="Lage O.M."/>
            <person name="Pohl T."/>
            <person name="Merkel B.J."/>
            <person name="Hornburger P."/>
            <person name="Mueller R.-W."/>
            <person name="Bruemmer F."/>
            <person name="Labrenz M."/>
            <person name="Spormann A.M."/>
            <person name="Op den Camp H."/>
            <person name="Overmann J."/>
            <person name="Amann R."/>
            <person name="Jetten M.S.M."/>
            <person name="Mascher T."/>
            <person name="Medema M.H."/>
            <person name="Devos D.P."/>
            <person name="Kaster A.-K."/>
            <person name="Ovreas L."/>
            <person name="Rohde M."/>
            <person name="Galperin M.Y."/>
            <person name="Jogler C."/>
        </authorList>
    </citation>
    <scope>NUCLEOTIDE SEQUENCE [LARGE SCALE GENOMIC DNA]</scope>
    <source>
        <strain evidence="1 2">Poly30</strain>
    </source>
</reference>
<proteinExistence type="predicted"/>
<keyword evidence="2" id="KW-1185">Reference proteome</keyword>
<gene>
    <name evidence="1" type="ORF">Poly30_00780</name>
</gene>
<evidence type="ECO:0000313" key="2">
    <source>
        <dbReference type="Proteomes" id="UP000320390"/>
    </source>
</evidence>
<dbReference type="AlphaFoldDB" id="A0A518EKG8"/>
<protein>
    <submittedName>
        <fullName evidence="1">Uncharacterized protein</fullName>
    </submittedName>
</protein>
<dbReference type="RefSeq" id="WP_145194041.1">
    <property type="nucleotide sequence ID" value="NZ_CP036434.1"/>
</dbReference>
<organism evidence="1 2">
    <name type="scientific">Saltatorellus ferox</name>
    <dbReference type="NCBI Taxonomy" id="2528018"/>
    <lineage>
        <taxon>Bacteria</taxon>
        <taxon>Pseudomonadati</taxon>
        <taxon>Planctomycetota</taxon>
        <taxon>Planctomycetia</taxon>
        <taxon>Planctomycetia incertae sedis</taxon>
        <taxon>Saltatorellus</taxon>
    </lineage>
</organism>
<evidence type="ECO:0000313" key="1">
    <source>
        <dbReference type="EMBL" id="QDV04587.1"/>
    </source>
</evidence>
<accession>A0A518EKG8</accession>